<dbReference type="EMBL" id="JAFDVH010000025">
    <property type="protein sequence ID" value="KAG7454532.1"/>
    <property type="molecule type" value="Genomic_DNA"/>
</dbReference>
<dbReference type="OrthoDB" id="5985551at2759"/>
<reference evidence="3" key="1">
    <citation type="submission" date="2021-01" db="EMBL/GenBank/DDBJ databases">
        <authorList>
            <person name="Zahm M."/>
            <person name="Roques C."/>
            <person name="Cabau C."/>
            <person name="Klopp C."/>
            <person name="Donnadieu C."/>
            <person name="Jouanno E."/>
            <person name="Lampietro C."/>
            <person name="Louis A."/>
            <person name="Herpin A."/>
            <person name="Echchiki A."/>
            <person name="Berthelot C."/>
            <person name="Parey E."/>
            <person name="Roest-Crollius H."/>
            <person name="Braasch I."/>
            <person name="Postlethwait J."/>
            <person name="Bobe J."/>
            <person name="Montfort J."/>
            <person name="Bouchez O."/>
            <person name="Begum T."/>
            <person name="Mejri S."/>
            <person name="Adams A."/>
            <person name="Chen W.-J."/>
            <person name="Guiguen Y."/>
        </authorList>
    </citation>
    <scope>NUCLEOTIDE SEQUENCE</scope>
    <source>
        <strain evidence="3">YG-15Mar2019-1</strain>
        <tissue evidence="3">Brain</tissue>
    </source>
</reference>
<proteinExistence type="inferred from homology"/>
<dbReference type="PANTHER" id="PTHR14096:SF28">
    <property type="entry name" value="APOLIPOPROTEIN L, 1-RELATED"/>
    <property type="match status" value="1"/>
</dbReference>
<dbReference type="AlphaFoldDB" id="A0A9D3P8U7"/>
<dbReference type="InterPro" id="IPR008405">
    <property type="entry name" value="ApoL"/>
</dbReference>
<dbReference type="GO" id="GO:0005576">
    <property type="term" value="C:extracellular region"/>
    <property type="evidence" value="ECO:0007669"/>
    <property type="project" value="InterPro"/>
</dbReference>
<evidence type="ECO:0000256" key="1">
    <source>
        <dbReference type="ARBA" id="ARBA00010090"/>
    </source>
</evidence>
<dbReference type="GO" id="GO:0042157">
    <property type="term" value="P:lipoprotein metabolic process"/>
    <property type="evidence" value="ECO:0007669"/>
    <property type="project" value="InterPro"/>
</dbReference>
<name>A0A9D3P8U7_MEGAT</name>
<comment type="similarity">
    <text evidence="1">Belongs to the apolipoprotein L family.</text>
</comment>
<evidence type="ECO:0000313" key="3">
    <source>
        <dbReference type="EMBL" id="KAG7454532.1"/>
    </source>
</evidence>
<sequence>MDVADRLCERLFSWLDRRKRFAEQLKALAKELEENHYASTVTKTTGSAIGVAGGLSLAGAGLLTFATGGLATPILCMTVAGTAASVAGTAVNIGASMVEKFCESKTMKKAKEIMEEDEAIGKDIQRLLQQLTEECEEGRDSYAGHTTENRVMGHILWALARSRGLRFPHSPELFSSLAVSSMATLALVSTVNFSAKFSKNIVPSILADIGLIGLKKTAQGAAKVAGGMVGLALSLPELVDSTIELVKGKHVTEASEALRNAAKSISEAQATLREKLEAIQKMLEEMSRVRQLISSLKKYSHTLTSAGEELLRFVRERCNDPVILGWLADMCHAVWFVNLVQYFHQYLLQKLEEEEERIKKAMRPLDIVIIAHGSTMTRFMPARCLMPLVTVEDVILYSPWNCVIDANVAYGIATGSIQPQDRVFSNAVTPNEAPFHFPRILPQHWNSMSSSPYPEIPWIILHPVKPREPVWRIFVELMSRRGVFQPANRILIPYIVPDGVDEKLFPSVPLFVLTLALSIVLWPLQVRAKIHLAACLGFDDESRCSKTQMDITRCVMQYAYTVDHTMMSSTNVTVDNKLFRALRSMFG</sequence>
<dbReference type="GO" id="GO:0008289">
    <property type="term" value="F:lipid binding"/>
    <property type="evidence" value="ECO:0007669"/>
    <property type="project" value="InterPro"/>
</dbReference>
<accession>A0A9D3P8U7</accession>
<organism evidence="3 4">
    <name type="scientific">Megalops atlanticus</name>
    <name type="common">Tarpon</name>
    <name type="synonym">Clupea gigantea</name>
    <dbReference type="NCBI Taxonomy" id="7932"/>
    <lineage>
        <taxon>Eukaryota</taxon>
        <taxon>Metazoa</taxon>
        <taxon>Chordata</taxon>
        <taxon>Craniata</taxon>
        <taxon>Vertebrata</taxon>
        <taxon>Euteleostomi</taxon>
        <taxon>Actinopterygii</taxon>
        <taxon>Neopterygii</taxon>
        <taxon>Teleostei</taxon>
        <taxon>Elopiformes</taxon>
        <taxon>Megalopidae</taxon>
        <taxon>Megalops</taxon>
    </lineage>
</organism>
<evidence type="ECO:0000256" key="2">
    <source>
        <dbReference type="SAM" id="Coils"/>
    </source>
</evidence>
<dbReference type="PANTHER" id="PTHR14096">
    <property type="entry name" value="APOLIPOPROTEIN L"/>
    <property type="match status" value="1"/>
</dbReference>
<protein>
    <recommendedName>
        <fullName evidence="5">Apolipoprotein L3</fullName>
    </recommendedName>
</protein>
<feature type="coiled-coil region" evidence="2">
    <location>
        <begin position="251"/>
        <end position="292"/>
    </location>
</feature>
<dbReference type="GO" id="GO:0016020">
    <property type="term" value="C:membrane"/>
    <property type="evidence" value="ECO:0007669"/>
    <property type="project" value="TreeGrafter"/>
</dbReference>
<gene>
    <name evidence="3" type="ORF">MATL_G00260780</name>
</gene>
<comment type="caution">
    <text evidence="3">The sequence shown here is derived from an EMBL/GenBank/DDBJ whole genome shotgun (WGS) entry which is preliminary data.</text>
</comment>
<keyword evidence="2" id="KW-0175">Coiled coil</keyword>
<evidence type="ECO:0008006" key="5">
    <source>
        <dbReference type="Google" id="ProtNLM"/>
    </source>
</evidence>
<dbReference type="GO" id="GO:0006869">
    <property type="term" value="P:lipid transport"/>
    <property type="evidence" value="ECO:0007669"/>
    <property type="project" value="InterPro"/>
</dbReference>
<keyword evidence="4" id="KW-1185">Reference proteome</keyword>
<dbReference type="Proteomes" id="UP001046870">
    <property type="component" value="Chromosome 25"/>
</dbReference>
<evidence type="ECO:0000313" key="4">
    <source>
        <dbReference type="Proteomes" id="UP001046870"/>
    </source>
</evidence>